<keyword evidence="1" id="KW-0732">Signal</keyword>
<reference evidence="2" key="1">
    <citation type="submission" date="2014-09" db="EMBL/GenBank/DDBJ databases">
        <authorList>
            <person name="Magalhaes I.L.F."/>
            <person name="Oliveira U."/>
            <person name="Santos F.R."/>
            <person name="Vidigal T.H.D.A."/>
            <person name="Brescovit A.D."/>
            <person name="Santos A.J."/>
        </authorList>
    </citation>
    <scope>NUCLEOTIDE SEQUENCE</scope>
    <source>
        <tissue evidence="2">Shoot tissue taken approximately 20 cm above the soil surface</tissue>
    </source>
</reference>
<name>A0A0A8XNF0_ARUDO</name>
<evidence type="ECO:0000256" key="1">
    <source>
        <dbReference type="SAM" id="SignalP"/>
    </source>
</evidence>
<feature type="chain" id="PRO_5002041939" evidence="1">
    <location>
        <begin position="24"/>
        <end position="51"/>
    </location>
</feature>
<feature type="signal peptide" evidence="1">
    <location>
        <begin position="1"/>
        <end position="23"/>
    </location>
</feature>
<protein>
    <submittedName>
        <fullName evidence="2">Uncharacterized protein</fullName>
    </submittedName>
</protein>
<proteinExistence type="predicted"/>
<sequence>MPFLLRLRLRLLLLVIEAGGGHGLTVAAAVFPQAREGGEEVGRAEPGRPGP</sequence>
<dbReference type="AlphaFoldDB" id="A0A0A8XNF0"/>
<accession>A0A0A8XNF0</accession>
<reference evidence="2" key="2">
    <citation type="journal article" date="2015" name="Data Brief">
        <title>Shoot transcriptome of the giant reed, Arundo donax.</title>
        <authorList>
            <person name="Barrero R.A."/>
            <person name="Guerrero F.D."/>
            <person name="Moolhuijzen P."/>
            <person name="Goolsby J.A."/>
            <person name="Tidwell J."/>
            <person name="Bellgard S.E."/>
            <person name="Bellgard M.I."/>
        </authorList>
    </citation>
    <scope>NUCLEOTIDE SEQUENCE</scope>
    <source>
        <tissue evidence="2">Shoot tissue taken approximately 20 cm above the soil surface</tissue>
    </source>
</reference>
<dbReference type="EMBL" id="GBRH01282986">
    <property type="protein sequence ID" value="JAD14909.1"/>
    <property type="molecule type" value="Transcribed_RNA"/>
</dbReference>
<evidence type="ECO:0000313" key="2">
    <source>
        <dbReference type="EMBL" id="JAD14909.1"/>
    </source>
</evidence>
<organism evidence="2">
    <name type="scientific">Arundo donax</name>
    <name type="common">Giant reed</name>
    <name type="synonym">Donax arundinaceus</name>
    <dbReference type="NCBI Taxonomy" id="35708"/>
    <lineage>
        <taxon>Eukaryota</taxon>
        <taxon>Viridiplantae</taxon>
        <taxon>Streptophyta</taxon>
        <taxon>Embryophyta</taxon>
        <taxon>Tracheophyta</taxon>
        <taxon>Spermatophyta</taxon>
        <taxon>Magnoliopsida</taxon>
        <taxon>Liliopsida</taxon>
        <taxon>Poales</taxon>
        <taxon>Poaceae</taxon>
        <taxon>PACMAD clade</taxon>
        <taxon>Arundinoideae</taxon>
        <taxon>Arundineae</taxon>
        <taxon>Arundo</taxon>
    </lineage>
</organism>